<accession>A0A9D4GPH1</accession>
<dbReference type="EMBL" id="JAIWYP010000005">
    <property type="protein sequence ID" value="KAH3820587.1"/>
    <property type="molecule type" value="Genomic_DNA"/>
</dbReference>
<sequence>MHPVGHRCRTRIRELNVIESEAGSQKYQTKTEVRKVLWQRPSTKEQDWENRGPDSFLR</sequence>
<feature type="compositionally biased region" description="Basic and acidic residues" evidence="1">
    <location>
        <begin position="42"/>
        <end position="58"/>
    </location>
</feature>
<comment type="caution">
    <text evidence="2">The sequence shown here is derived from an EMBL/GenBank/DDBJ whole genome shotgun (WGS) entry which is preliminary data.</text>
</comment>
<feature type="non-terminal residue" evidence="2">
    <location>
        <position position="58"/>
    </location>
</feature>
<evidence type="ECO:0000313" key="3">
    <source>
        <dbReference type="Proteomes" id="UP000828390"/>
    </source>
</evidence>
<name>A0A9D4GPH1_DREPO</name>
<feature type="region of interest" description="Disordered" evidence="1">
    <location>
        <begin position="38"/>
        <end position="58"/>
    </location>
</feature>
<proteinExistence type="predicted"/>
<reference evidence="2" key="2">
    <citation type="submission" date="2020-11" db="EMBL/GenBank/DDBJ databases">
        <authorList>
            <person name="McCartney M.A."/>
            <person name="Auch B."/>
            <person name="Kono T."/>
            <person name="Mallez S."/>
            <person name="Becker A."/>
            <person name="Gohl D.M."/>
            <person name="Silverstein K.A.T."/>
            <person name="Koren S."/>
            <person name="Bechman K.B."/>
            <person name="Herman A."/>
            <person name="Abrahante J.E."/>
            <person name="Garbe J."/>
        </authorList>
    </citation>
    <scope>NUCLEOTIDE SEQUENCE</scope>
    <source>
        <strain evidence="2">Duluth1</strain>
        <tissue evidence="2">Whole animal</tissue>
    </source>
</reference>
<dbReference type="AlphaFoldDB" id="A0A9D4GPH1"/>
<protein>
    <submittedName>
        <fullName evidence="2">Uncharacterized protein</fullName>
    </submittedName>
</protein>
<evidence type="ECO:0000313" key="2">
    <source>
        <dbReference type="EMBL" id="KAH3820587.1"/>
    </source>
</evidence>
<keyword evidence="3" id="KW-1185">Reference proteome</keyword>
<reference evidence="2" key="1">
    <citation type="journal article" date="2019" name="bioRxiv">
        <title>The Genome of the Zebra Mussel, Dreissena polymorpha: A Resource for Invasive Species Research.</title>
        <authorList>
            <person name="McCartney M.A."/>
            <person name="Auch B."/>
            <person name="Kono T."/>
            <person name="Mallez S."/>
            <person name="Zhang Y."/>
            <person name="Obille A."/>
            <person name="Becker A."/>
            <person name="Abrahante J.E."/>
            <person name="Garbe J."/>
            <person name="Badalamenti J.P."/>
            <person name="Herman A."/>
            <person name="Mangelson H."/>
            <person name="Liachko I."/>
            <person name="Sullivan S."/>
            <person name="Sone E.D."/>
            <person name="Koren S."/>
            <person name="Silverstein K.A.T."/>
            <person name="Beckman K.B."/>
            <person name="Gohl D.M."/>
        </authorList>
    </citation>
    <scope>NUCLEOTIDE SEQUENCE</scope>
    <source>
        <strain evidence="2">Duluth1</strain>
        <tissue evidence="2">Whole animal</tissue>
    </source>
</reference>
<dbReference type="Proteomes" id="UP000828390">
    <property type="component" value="Unassembled WGS sequence"/>
</dbReference>
<organism evidence="2 3">
    <name type="scientific">Dreissena polymorpha</name>
    <name type="common">Zebra mussel</name>
    <name type="synonym">Mytilus polymorpha</name>
    <dbReference type="NCBI Taxonomy" id="45954"/>
    <lineage>
        <taxon>Eukaryota</taxon>
        <taxon>Metazoa</taxon>
        <taxon>Spiralia</taxon>
        <taxon>Lophotrochozoa</taxon>
        <taxon>Mollusca</taxon>
        <taxon>Bivalvia</taxon>
        <taxon>Autobranchia</taxon>
        <taxon>Heteroconchia</taxon>
        <taxon>Euheterodonta</taxon>
        <taxon>Imparidentia</taxon>
        <taxon>Neoheterodontei</taxon>
        <taxon>Myida</taxon>
        <taxon>Dreissenoidea</taxon>
        <taxon>Dreissenidae</taxon>
        <taxon>Dreissena</taxon>
    </lineage>
</organism>
<gene>
    <name evidence="2" type="ORF">DPMN_122332</name>
</gene>
<evidence type="ECO:0000256" key="1">
    <source>
        <dbReference type="SAM" id="MobiDB-lite"/>
    </source>
</evidence>